<dbReference type="InterPro" id="IPR001584">
    <property type="entry name" value="Integrase_cat-core"/>
</dbReference>
<dbReference type="EMBL" id="GBRH01227681">
    <property type="protein sequence ID" value="JAD70214.1"/>
    <property type="molecule type" value="Transcribed_RNA"/>
</dbReference>
<evidence type="ECO:0000259" key="1">
    <source>
        <dbReference type="PROSITE" id="PS50994"/>
    </source>
</evidence>
<dbReference type="PANTHER" id="PTHR42648">
    <property type="entry name" value="TRANSPOSASE, PUTATIVE-RELATED"/>
    <property type="match status" value="1"/>
</dbReference>
<organism evidence="2">
    <name type="scientific">Arundo donax</name>
    <name type="common">Giant reed</name>
    <name type="synonym">Donax arundinaceus</name>
    <dbReference type="NCBI Taxonomy" id="35708"/>
    <lineage>
        <taxon>Eukaryota</taxon>
        <taxon>Viridiplantae</taxon>
        <taxon>Streptophyta</taxon>
        <taxon>Embryophyta</taxon>
        <taxon>Tracheophyta</taxon>
        <taxon>Spermatophyta</taxon>
        <taxon>Magnoliopsida</taxon>
        <taxon>Liliopsida</taxon>
        <taxon>Poales</taxon>
        <taxon>Poaceae</taxon>
        <taxon>PACMAD clade</taxon>
        <taxon>Arundinoideae</taxon>
        <taxon>Arundineae</taxon>
        <taxon>Arundo</taxon>
    </lineage>
</organism>
<dbReference type="InterPro" id="IPR036397">
    <property type="entry name" value="RNaseH_sf"/>
</dbReference>
<dbReference type="AlphaFoldDB" id="A0A0A9C1R2"/>
<name>A0A0A9C1R2_ARUDO</name>
<dbReference type="GO" id="GO:0003676">
    <property type="term" value="F:nucleic acid binding"/>
    <property type="evidence" value="ECO:0007669"/>
    <property type="project" value="InterPro"/>
</dbReference>
<dbReference type="GO" id="GO:0015074">
    <property type="term" value="P:DNA integration"/>
    <property type="evidence" value="ECO:0007669"/>
    <property type="project" value="InterPro"/>
</dbReference>
<evidence type="ECO:0000313" key="2">
    <source>
        <dbReference type="EMBL" id="JAD70214.1"/>
    </source>
</evidence>
<reference evidence="2" key="1">
    <citation type="submission" date="2014-09" db="EMBL/GenBank/DDBJ databases">
        <authorList>
            <person name="Magalhaes I.L.F."/>
            <person name="Oliveira U."/>
            <person name="Santos F.R."/>
            <person name="Vidigal T.H.D.A."/>
            <person name="Brescovit A.D."/>
            <person name="Santos A.J."/>
        </authorList>
    </citation>
    <scope>NUCLEOTIDE SEQUENCE</scope>
    <source>
        <tissue evidence="2">Shoot tissue taken approximately 20 cm above the soil surface</tissue>
    </source>
</reference>
<proteinExistence type="predicted"/>
<accession>A0A0A9C1R2</accession>
<dbReference type="PROSITE" id="PS50994">
    <property type="entry name" value="INTEGRASE"/>
    <property type="match status" value="1"/>
</dbReference>
<dbReference type="InterPro" id="IPR012337">
    <property type="entry name" value="RNaseH-like_sf"/>
</dbReference>
<dbReference type="InterPro" id="IPR039537">
    <property type="entry name" value="Retrotran_Ty1/copia-like"/>
</dbReference>
<reference evidence="2" key="2">
    <citation type="journal article" date="2015" name="Data Brief">
        <title>Shoot transcriptome of the giant reed, Arundo donax.</title>
        <authorList>
            <person name="Barrero R.A."/>
            <person name="Guerrero F.D."/>
            <person name="Moolhuijzen P."/>
            <person name="Goolsby J.A."/>
            <person name="Tidwell J."/>
            <person name="Bellgard S.E."/>
            <person name="Bellgard M.I."/>
        </authorList>
    </citation>
    <scope>NUCLEOTIDE SEQUENCE</scope>
    <source>
        <tissue evidence="2">Shoot tissue taken approximately 20 cm above the soil surface</tissue>
    </source>
</reference>
<sequence length="132" mass="15497">MSTSRLLELLHMDLFEPTTYKSFDSNLYCLVIFDDFTRYTWTFFLDDKGKTSGIFKKIAKRAQNKFEATIVKIWSDNRTEFNNTQVDDYCDKVGIKHKLSSTYTSQQNGVVERKKTRHSSFLQEQCCMSMAL</sequence>
<dbReference type="PANTHER" id="PTHR42648:SF21">
    <property type="entry name" value="CYSTEINE-RICH RLK (RECEPTOR-LIKE PROTEIN KINASE) 8"/>
    <property type="match status" value="1"/>
</dbReference>
<dbReference type="Gene3D" id="3.30.420.10">
    <property type="entry name" value="Ribonuclease H-like superfamily/Ribonuclease H"/>
    <property type="match status" value="1"/>
</dbReference>
<dbReference type="SUPFAM" id="SSF53098">
    <property type="entry name" value="Ribonuclease H-like"/>
    <property type="match status" value="1"/>
</dbReference>
<protein>
    <recommendedName>
        <fullName evidence="1">Integrase catalytic domain-containing protein</fullName>
    </recommendedName>
</protein>
<feature type="domain" description="Integrase catalytic" evidence="1">
    <location>
        <begin position="1"/>
        <end position="113"/>
    </location>
</feature>
<dbReference type="Pfam" id="PF00665">
    <property type="entry name" value="rve"/>
    <property type="match status" value="1"/>
</dbReference>